<comment type="subcellular location">
    <subcellularLocation>
        <location evidence="1">Cell envelope</location>
    </subcellularLocation>
</comment>
<dbReference type="Pfam" id="PF08534">
    <property type="entry name" value="Redoxin"/>
    <property type="match status" value="1"/>
</dbReference>
<evidence type="ECO:0000313" key="6">
    <source>
        <dbReference type="EMBL" id="MBC5619550.1"/>
    </source>
</evidence>
<evidence type="ECO:0000259" key="5">
    <source>
        <dbReference type="PROSITE" id="PS51352"/>
    </source>
</evidence>
<dbReference type="RefSeq" id="WP_186974550.1">
    <property type="nucleotide sequence ID" value="NZ_JACOOH010000001.1"/>
</dbReference>
<dbReference type="Gene3D" id="3.40.30.10">
    <property type="entry name" value="Glutaredoxin"/>
    <property type="match status" value="1"/>
</dbReference>
<evidence type="ECO:0000256" key="1">
    <source>
        <dbReference type="ARBA" id="ARBA00004196"/>
    </source>
</evidence>
<dbReference type="Proteomes" id="UP000646484">
    <property type="component" value="Unassembled WGS sequence"/>
</dbReference>
<keyword evidence="4" id="KW-0676">Redox-active center</keyword>
<protein>
    <submittedName>
        <fullName evidence="6">TlpA family protein disulfide reductase</fullName>
    </submittedName>
</protein>
<dbReference type="EMBL" id="JACOOH010000001">
    <property type="protein sequence ID" value="MBC5619550.1"/>
    <property type="molecule type" value="Genomic_DNA"/>
</dbReference>
<keyword evidence="2" id="KW-0201">Cytochrome c-type biogenesis</keyword>
<gene>
    <name evidence="6" type="ORF">H8S64_00395</name>
</gene>
<proteinExistence type="predicted"/>
<organism evidence="6 7">
    <name type="scientific">Butyricimonas hominis</name>
    <dbReference type="NCBI Taxonomy" id="2763032"/>
    <lineage>
        <taxon>Bacteria</taxon>
        <taxon>Pseudomonadati</taxon>
        <taxon>Bacteroidota</taxon>
        <taxon>Bacteroidia</taxon>
        <taxon>Bacteroidales</taxon>
        <taxon>Odoribacteraceae</taxon>
        <taxon>Butyricimonas</taxon>
    </lineage>
</organism>
<evidence type="ECO:0000313" key="7">
    <source>
        <dbReference type="Proteomes" id="UP000646484"/>
    </source>
</evidence>
<dbReference type="InterPro" id="IPR050553">
    <property type="entry name" value="Thioredoxin_ResA/DsbE_sf"/>
</dbReference>
<dbReference type="InterPro" id="IPR013740">
    <property type="entry name" value="Redoxin"/>
</dbReference>
<dbReference type="PANTHER" id="PTHR42852:SF6">
    <property type="entry name" value="THIOL:DISULFIDE INTERCHANGE PROTEIN DSBE"/>
    <property type="match status" value="1"/>
</dbReference>
<reference evidence="6 7" key="1">
    <citation type="submission" date="2020-08" db="EMBL/GenBank/DDBJ databases">
        <title>Genome public.</title>
        <authorList>
            <person name="Liu C."/>
            <person name="Sun Q."/>
        </authorList>
    </citation>
    <scope>NUCLEOTIDE SEQUENCE [LARGE SCALE GENOMIC DNA]</scope>
    <source>
        <strain evidence="6 7">NSJ-56</strain>
    </source>
</reference>
<evidence type="ECO:0000256" key="4">
    <source>
        <dbReference type="ARBA" id="ARBA00023284"/>
    </source>
</evidence>
<keyword evidence="7" id="KW-1185">Reference proteome</keyword>
<dbReference type="InterPro" id="IPR036249">
    <property type="entry name" value="Thioredoxin-like_sf"/>
</dbReference>
<dbReference type="PROSITE" id="PS51352">
    <property type="entry name" value="THIOREDOXIN_2"/>
    <property type="match status" value="1"/>
</dbReference>
<dbReference type="SUPFAM" id="SSF52833">
    <property type="entry name" value="Thioredoxin-like"/>
    <property type="match status" value="1"/>
</dbReference>
<accession>A0ABR7CV62</accession>
<evidence type="ECO:0000256" key="2">
    <source>
        <dbReference type="ARBA" id="ARBA00022748"/>
    </source>
</evidence>
<feature type="domain" description="Thioredoxin" evidence="5">
    <location>
        <begin position="170"/>
        <end position="314"/>
    </location>
</feature>
<name>A0ABR7CV62_9BACT</name>
<dbReference type="InterPro" id="IPR013766">
    <property type="entry name" value="Thioredoxin_domain"/>
</dbReference>
<dbReference type="CDD" id="cd02966">
    <property type="entry name" value="TlpA_like_family"/>
    <property type="match status" value="1"/>
</dbReference>
<evidence type="ECO:0000256" key="3">
    <source>
        <dbReference type="ARBA" id="ARBA00023157"/>
    </source>
</evidence>
<dbReference type="PANTHER" id="PTHR42852">
    <property type="entry name" value="THIOL:DISULFIDE INTERCHANGE PROTEIN DSBE"/>
    <property type="match status" value="1"/>
</dbReference>
<comment type="caution">
    <text evidence="6">The sequence shown here is derived from an EMBL/GenBank/DDBJ whole genome shotgun (WGS) entry which is preliminary data.</text>
</comment>
<keyword evidence="3" id="KW-1015">Disulfide bond</keyword>
<sequence>MKETGKRNTPSAIQNKCFMLIQSGRYIIQNKGEKADIKFLLREIPPIKLNNPTVTAFIQENNPGQFTDYYYMIQALKKGESFDEARDGISFSTQFPVRPLNHNDYTKLKEILSGNNTLLHQIYLKKLKFLFQNNGCPKEIADLRPSIESHVVDSPLKQEILSLYEQYAPLREGMPAPLSSLQDANGILYTFNDFKGKVIVADIWATWCCSCIEKMPKFIQLQNEFRNQKDILFISISIDQKNARNKWLKALEENKMTGLLNLISYPTENSHFETDYHVIGVPRYFIIDKEGKIVTVFAPGPGKEMKELIQNILK</sequence>